<protein>
    <submittedName>
        <fullName evidence="2">Uncharacterized protein</fullName>
    </submittedName>
</protein>
<gene>
    <name evidence="2" type="ORF">LX64_03692</name>
</gene>
<accession>A0A327QIF2</accession>
<name>A0A327QIF2_9BACT</name>
<proteinExistence type="predicted"/>
<sequence length="202" mass="23383">MMLFAWLAALVAAPAQHDTIPKIVVEFSVEQRAVDKHSDTIFYNASAPLTWQDFTRKPPQNAKNDAVSYTSFAYEGGTRQRKDTVFVHLVLQVFFIKSASWVTPPLLNDLYSLQHEQIHFDITYLTGLLFRNKVLSIDFSEDGDYDSIIQYQYLEYFRLMNVLQESYDAETRHGNNATKQREWQQNINRAITLGGVWPLPNE</sequence>
<dbReference type="EMBL" id="QLLL01000007">
    <property type="protein sequence ID" value="RAJ01477.1"/>
    <property type="molecule type" value="Genomic_DNA"/>
</dbReference>
<feature type="chain" id="PRO_5016430617" evidence="1">
    <location>
        <begin position="18"/>
        <end position="202"/>
    </location>
</feature>
<evidence type="ECO:0000313" key="2">
    <source>
        <dbReference type="EMBL" id="RAJ01477.1"/>
    </source>
</evidence>
<evidence type="ECO:0000313" key="3">
    <source>
        <dbReference type="Proteomes" id="UP000249547"/>
    </source>
</evidence>
<organism evidence="2 3">
    <name type="scientific">Chitinophaga skermanii</name>
    <dbReference type="NCBI Taxonomy" id="331697"/>
    <lineage>
        <taxon>Bacteria</taxon>
        <taxon>Pseudomonadati</taxon>
        <taxon>Bacteroidota</taxon>
        <taxon>Chitinophagia</taxon>
        <taxon>Chitinophagales</taxon>
        <taxon>Chitinophagaceae</taxon>
        <taxon>Chitinophaga</taxon>
    </lineage>
</organism>
<dbReference type="RefSeq" id="WP_111599120.1">
    <property type="nucleotide sequence ID" value="NZ_QLLL01000007.1"/>
</dbReference>
<dbReference type="AlphaFoldDB" id="A0A327QIF2"/>
<dbReference type="OrthoDB" id="5431540at2"/>
<reference evidence="2 3" key="1">
    <citation type="submission" date="2018-06" db="EMBL/GenBank/DDBJ databases">
        <title>Genomic Encyclopedia of Archaeal and Bacterial Type Strains, Phase II (KMG-II): from individual species to whole genera.</title>
        <authorList>
            <person name="Goeker M."/>
        </authorList>
    </citation>
    <scope>NUCLEOTIDE SEQUENCE [LARGE SCALE GENOMIC DNA]</scope>
    <source>
        <strain evidence="2 3">DSM 23857</strain>
    </source>
</reference>
<feature type="signal peptide" evidence="1">
    <location>
        <begin position="1"/>
        <end position="17"/>
    </location>
</feature>
<evidence type="ECO:0000256" key="1">
    <source>
        <dbReference type="SAM" id="SignalP"/>
    </source>
</evidence>
<keyword evidence="1" id="KW-0732">Signal</keyword>
<keyword evidence="3" id="KW-1185">Reference proteome</keyword>
<comment type="caution">
    <text evidence="2">The sequence shown here is derived from an EMBL/GenBank/DDBJ whole genome shotgun (WGS) entry which is preliminary data.</text>
</comment>
<dbReference type="Proteomes" id="UP000249547">
    <property type="component" value="Unassembled WGS sequence"/>
</dbReference>